<feature type="transmembrane region" description="Helical" evidence="1">
    <location>
        <begin position="175"/>
        <end position="194"/>
    </location>
</feature>
<organism evidence="2 3">
    <name type="scientific">Bacillus badius</name>
    <dbReference type="NCBI Taxonomy" id="1455"/>
    <lineage>
        <taxon>Bacteria</taxon>
        <taxon>Bacillati</taxon>
        <taxon>Bacillota</taxon>
        <taxon>Bacilli</taxon>
        <taxon>Bacillales</taxon>
        <taxon>Bacillaceae</taxon>
        <taxon>Pseudobacillus</taxon>
    </lineage>
</organism>
<dbReference type="CDD" id="cd21809">
    <property type="entry name" value="ABC-2_lan_permease-like"/>
    <property type="match status" value="1"/>
</dbReference>
<dbReference type="PANTHER" id="PTHR37305:SF1">
    <property type="entry name" value="MEMBRANE PROTEIN"/>
    <property type="match status" value="1"/>
</dbReference>
<dbReference type="PANTHER" id="PTHR37305">
    <property type="entry name" value="INTEGRAL MEMBRANE PROTEIN-RELATED"/>
    <property type="match status" value="1"/>
</dbReference>
<dbReference type="EMBL" id="JXLP01000010">
    <property type="protein sequence ID" value="KIL78227.1"/>
    <property type="molecule type" value="Genomic_DNA"/>
</dbReference>
<keyword evidence="1" id="KW-0472">Membrane</keyword>
<sequence length="252" mass="28246">MKEILRADQLKLKRSSILIIVLLIPILILTYELVNFTYRAELVDKQAELFHAGSMWMYLLYDNSLLFGLGFPLAATLAASIIANIEHQADGWKQLLAFPVSRSKVYLSKFIWLTMSLLISLTIFLIGMILLGKALEFEESVPLGLLAGDSYGMLIATLPFTAFQLWLSMTIKNQAFPILIGAICTIMGLFLAAVQMTRWFPLAYPIQSSTVILQYEGIGYNTDLPVYLAINLMLGIALLCMGVIHFVKRDNQ</sequence>
<feature type="transmembrane region" description="Helical" evidence="1">
    <location>
        <begin position="226"/>
        <end position="247"/>
    </location>
</feature>
<evidence type="ECO:0000313" key="2">
    <source>
        <dbReference type="EMBL" id="KIL78227.1"/>
    </source>
</evidence>
<name>A0ABR5AU07_BACBA</name>
<evidence type="ECO:0000256" key="1">
    <source>
        <dbReference type="SAM" id="Phobius"/>
    </source>
</evidence>
<proteinExistence type="predicted"/>
<gene>
    <name evidence="2" type="ORF">SD77_0828</name>
</gene>
<feature type="transmembrane region" description="Helical" evidence="1">
    <location>
        <begin position="65"/>
        <end position="85"/>
    </location>
</feature>
<feature type="transmembrane region" description="Helical" evidence="1">
    <location>
        <begin position="12"/>
        <end position="31"/>
    </location>
</feature>
<dbReference type="Pfam" id="PF12730">
    <property type="entry name" value="ABC2_membrane_4"/>
    <property type="match status" value="1"/>
</dbReference>
<keyword evidence="1" id="KW-1133">Transmembrane helix</keyword>
<comment type="caution">
    <text evidence="2">The sequence shown here is derived from an EMBL/GenBank/DDBJ whole genome shotgun (WGS) entry which is preliminary data.</text>
</comment>
<dbReference type="RefSeq" id="WP_041100427.1">
    <property type="nucleotide sequence ID" value="NZ_JARTHD010000067.1"/>
</dbReference>
<feature type="transmembrane region" description="Helical" evidence="1">
    <location>
        <begin position="151"/>
        <end position="168"/>
    </location>
</feature>
<feature type="transmembrane region" description="Helical" evidence="1">
    <location>
        <begin position="106"/>
        <end position="131"/>
    </location>
</feature>
<dbReference type="Proteomes" id="UP000031982">
    <property type="component" value="Unassembled WGS sequence"/>
</dbReference>
<keyword evidence="1" id="KW-0812">Transmembrane</keyword>
<reference evidence="2 3" key="1">
    <citation type="submission" date="2015-01" db="EMBL/GenBank/DDBJ databases">
        <title>Genome Assembly of Bacillus badius MTCC 1458.</title>
        <authorList>
            <person name="Verma A."/>
            <person name="Khatri I."/>
            <person name="Mual P."/>
            <person name="Subramanian S."/>
            <person name="Krishnamurthi S."/>
        </authorList>
    </citation>
    <scope>NUCLEOTIDE SEQUENCE [LARGE SCALE GENOMIC DNA]</scope>
    <source>
        <strain evidence="2 3">MTCC 1458</strain>
    </source>
</reference>
<accession>A0ABR5AU07</accession>
<evidence type="ECO:0000313" key="3">
    <source>
        <dbReference type="Proteomes" id="UP000031982"/>
    </source>
</evidence>
<keyword evidence="3" id="KW-1185">Reference proteome</keyword>
<protein>
    <submittedName>
        <fullName evidence="2">Permease</fullName>
    </submittedName>
</protein>